<proteinExistence type="predicted"/>
<dbReference type="Gene3D" id="3.30.420.130">
    <property type="entry name" value="Dinitrogenase iron-molybdenum cofactor biosynthesis domain"/>
    <property type="match status" value="1"/>
</dbReference>
<evidence type="ECO:0000259" key="1">
    <source>
        <dbReference type="Pfam" id="PF02579"/>
    </source>
</evidence>
<reference evidence="2" key="1">
    <citation type="submission" date="2020-08" db="EMBL/GenBank/DDBJ databases">
        <title>Genomic insights into the carbon and energy metabolism of the first obligate autotrophic acetogenic bacterium Aceticella autotrophica gen. nov., sp. nov.</title>
        <authorList>
            <person name="Toshchakov S.V."/>
            <person name="Elcheninov A.G."/>
            <person name="Kublanov I.V."/>
            <person name="Frolov E.N."/>
            <person name="Lebedinsky A.V."/>
        </authorList>
    </citation>
    <scope>NUCLEOTIDE SEQUENCE</scope>
    <source>
        <strain evidence="2">3443-3Ac</strain>
    </source>
</reference>
<evidence type="ECO:0000313" key="2">
    <source>
        <dbReference type="EMBL" id="QSZ26988.1"/>
    </source>
</evidence>
<dbReference type="SUPFAM" id="SSF53146">
    <property type="entry name" value="Nitrogenase accessory factor-like"/>
    <property type="match status" value="1"/>
</dbReference>
<name>A0A975AV45_9THEO</name>
<evidence type="ECO:0000313" key="3">
    <source>
        <dbReference type="Proteomes" id="UP000671913"/>
    </source>
</evidence>
<dbReference type="AlphaFoldDB" id="A0A975AV45"/>
<keyword evidence="3" id="KW-1185">Reference proteome</keyword>
<dbReference type="PANTHER" id="PTHR42983">
    <property type="entry name" value="DINITROGENASE IRON-MOLYBDENUM COFACTOR PROTEIN-RELATED"/>
    <property type="match status" value="1"/>
</dbReference>
<protein>
    <submittedName>
        <fullName evidence="2">NifB/NifX family molybdenum-iron cluster-binding protein</fullName>
    </submittedName>
</protein>
<gene>
    <name evidence="2" type="ORF">ACETAC_08960</name>
</gene>
<dbReference type="CDD" id="cd00851">
    <property type="entry name" value="MTH1175"/>
    <property type="match status" value="1"/>
</dbReference>
<dbReference type="InterPro" id="IPR003731">
    <property type="entry name" value="Di-Nase_FeMo-co_biosynth"/>
</dbReference>
<dbReference type="RefSeq" id="WP_284679679.1">
    <property type="nucleotide sequence ID" value="NZ_CP060096.1"/>
</dbReference>
<sequence length="121" mass="12813">MKIAVSSEGSSIDSKMDTRFGRAEYFIIVDNKTMEYEAIKNSAAAKSGGAGTEAAQQLVNKGVEAVISSNVGPNAMDVLVAANIPAYKASNLSIKEAVEHFNKGLLEKISEPTNKGLHGRN</sequence>
<accession>A0A975AV45</accession>
<dbReference type="InterPro" id="IPR036105">
    <property type="entry name" value="DiNase_FeMo-co_biosyn_sf"/>
</dbReference>
<dbReference type="InterPro" id="IPR033913">
    <property type="entry name" value="MTH1175_dom"/>
</dbReference>
<organism evidence="2 3">
    <name type="scientific">Aceticella autotrophica</name>
    <dbReference type="NCBI Taxonomy" id="2755338"/>
    <lineage>
        <taxon>Bacteria</taxon>
        <taxon>Bacillati</taxon>
        <taxon>Bacillota</taxon>
        <taxon>Clostridia</taxon>
        <taxon>Thermoanaerobacterales</taxon>
        <taxon>Thermoanaerobacteraceae</taxon>
        <taxon>Aceticella</taxon>
    </lineage>
</organism>
<dbReference type="PANTHER" id="PTHR42983:SF1">
    <property type="entry name" value="IRON-MOLYBDENUM PROTEIN"/>
    <property type="match status" value="1"/>
</dbReference>
<feature type="domain" description="Dinitrogenase iron-molybdenum cofactor biosynthesis" evidence="1">
    <location>
        <begin position="13"/>
        <end position="102"/>
    </location>
</feature>
<dbReference type="EMBL" id="CP060096">
    <property type="protein sequence ID" value="QSZ26988.1"/>
    <property type="molecule type" value="Genomic_DNA"/>
</dbReference>
<dbReference type="Proteomes" id="UP000671913">
    <property type="component" value="Chromosome"/>
</dbReference>
<dbReference type="Pfam" id="PF02579">
    <property type="entry name" value="Nitro_FeMo-Co"/>
    <property type="match status" value="1"/>
</dbReference>
<dbReference type="KEGG" id="aaut:ACETAC_08960"/>